<dbReference type="EMBL" id="VJMI01015558">
    <property type="protein sequence ID" value="KAF0726639.1"/>
    <property type="molecule type" value="Genomic_DNA"/>
</dbReference>
<comment type="caution">
    <text evidence="2">The sequence shown here is derived from an EMBL/GenBank/DDBJ whole genome shotgun (WGS) entry which is preliminary data.</text>
</comment>
<dbReference type="GO" id="GO:0005634">
    <property type="term" value="C:nucleus"/>
    <property type="evidence" value="ECO:0007669"/>
    <property type="project" value="TreeGrafter"/>
</dbReference>
<gene>
    <name evidence="2" type="ORF">AaE_009591</name>
</gene>
<evidence type="ECO:0000313" key="3">
    <source>
        <dbReference type="Proteomes" id="UP000469452"/>
    </source>
</evidence>
<dbReference type="InterPro" id="IPR003226">
    <property type="entry name" value="MYG1_exonuclease"/>
</dbReference>
<sequence>MSGIHKSLLKVQQAKVVSAVTQGAKFIGTHNGTFHCDEALAVSLLKILPRFESHAILRTRDLEKLSHCEAVVDVGGEYDFARIRLDHHQKTFTDALDGENTKLSSAGLVYKHFGRDILQTICDHSLSEPVLEIMYKKLYKGFVEHIDGIDNGVEVASGPSNYAITTSLSARVGYLNPRWNESQSDDVVNSRFHQAMNLTVSEFVERVLYFYEAWLPARSIVEAALKTRFQLHESGEIMKLAYCPWKSHLYDIEAELLIPGQIKFVLYEDSTGGMWRIQAVNVEDGKFALRMGLPAAWRGLRDADLSAVSGIEGGTFVHAGGFIGGNKTFDGALQMAIATLKLAN</sequence>
<dbReference type="PANTHER" id="PTHR11215">
    <property type="entry name" value="METAL DEPENDENT HYDROLASE - RELATED"/>
    <property type="match status" value="1"/>
</dbReference>
<proteinExistence type="inferred from homology"/>
<accession>A0A6A5A2K6</accession>
<dbReference type="GO" id="GO:0005737">
    <property type="term" value="C:cytoplasm"/>
    <property type="evidence" value="ECO:0007669"/>
    <property type="project" value="TreeGrafter"/>
</dbReference>
<dbReference type="Proteomes" id="UP000469452">
    <property type="component" value="Unassembled WGS sequence"/>
</dbReference>
<evidence type="ECO:0000256" key="1">
    <source>
        <dbReference type="ARBA" id="ARBA00010105"/>
    </source>
</evidence>
<dbReference type="Pfam" id="PF03690">
    <property type="entry name" value="MYG1_exonuc"/>
    <property type="match status" value="1"/>
</dbReference>
<comment type="similarity">
    <text evidence="1">Belongs to the MYG1 family.</text>
</comment>
<organism evidence="2 3">
    <name type="scientific">Aphanomyces astaci</name>
    <name type="common">Crayfish plague agent</name>
    <dbReference type="NCBI Taxonomy" id="112090"/>
    <lineage>
        <taxon>Eukaryota</taxon>
        <taxon>Sar</taxon>
        <taxon>Stramenopiles</taxon>
        <taxon>Oomycota</taxon>
        <taxon>Saprolegniomycetes</taxon>
        <taxon>Saprolegniales</taxon>
        <taxon>Verrucalvaceae</taxon>
        <taxon>Aphanomyces</taxon>
    </lineage>
</organism>
<reference evidence="2 3" key="1">
    <citation type="submission" date="2019-06" db="EMBL/GenBank/DDBJ databases">
        <title>Genomics analysis of Aphanomyces spp. identifies a new class of oomycete effector associated with host adaptation.</title>
        <authorList>
            <person name="Gaulin E."/>
        </authorList>
    </citation>
    <scope>NUCLEOTIDE SEQUENCE [LARGE SCALE GENOMIC DNA]</scope>
    <source>
        <strain evidence="2 3">E</strain>
    </source>
</reference>
<evidence type="ECO:0000313" key="2">
    <source>
        <dbReference type="EMBL" id="KAF0726639.1"/>
    </source>
</evidence>
<name>A0A6A5A2K6_APHAT</name>
<dbReference type="AlphaFoldDB" id="A0A6A5A2K6"/>
<dbReference type="VEuPathDB" id="FungiDB:H257_00164"/>
<dbReference type="PANTHER" id="PTHR11215:SF1">
    <property type="entry name" value="MYG1 EXONUCLEASE"/>
    <property type="match status" value="1"/>
</dbReference>
<protein>
    <submittedName>
        <fullName evidence="2">Uncharacterized protein</fullName>
    </submittedName>
</protein>